<evidence type="ECO:0000313" key="1">
    <source>
        <dbReference type="EMBL" id="QJA95628.1"/>
    </source>
</evidence>
<reference evidence="1" key="1">
    <citation type="submission" date="2020-03" db="EMBL/GenBank/DDBJ databases">
        <title>The deep terrestrial virosphere.</title>
        <authorList>
            <person name="Holmfeldt K."/>
            <person name="Nilsson E."/>
            <person name="Simone D."/>
            <person name="Lopez-Fernandez M."/>
            <person name="Wu X."/>
            <person name="de Brujin I."/>
            <person name="Lundin D."/>
            <person name="Andersson A."/>
            <person name="Bertilsson S."/>
            <person name="Dopson M."/>
        </authorList>
    </citation>
    <scope>NUCLEOTIDE SEQUENCE</scope>
    <source>
        <strain evidence="1">MM415B05266</strain>
    </source>
</reference>
<dbReference type="EMBL" id="MT143330">
    <property type="protein sequence ID" value="QJA95628.1"/>
    <property type="molecule type" value="Genomic_DNA"/>
</dbReference>
<dbReference type="AlphaFoldDB" id="A0A6M3LSC5"/>
<accession>A0A6M3LSC5</accession>
<sequence>MNMCKNCIFYHGCSEFMQSLTELKNECDKYVLNTNCKKFKDQQRVSKLNKRLFKIK</sequence>
<protein>
    <submittedName>
        <fullName evidence="1">Uncharacterized protein</fullName>
    </submittedName>
</protein>
<organism evidence="1">
    <name type="scientific">viral metagenome</name>
    <dbReference type="NCBI Taxonomy" id="1070528"/>
    <lineage>
        <taxon>unclassified sequences</taxon>
        <taxon>metagenomes</taxon>
        <taxon>organismal metagenomes</taxon>
    </lineage>
</organism>
<proteinExistence type="predicted"/>
<gene>
    <name evidence="1" type="ORF">MM415B05266_0008</name>
</gene>
<name>A0A6M3LSC5_9ZZZZ</name>